<feature type="compositionally biased region" description="Low complexity" evidence="2">
    <location>
        <begin position="1"/>
        <end position="20"/>
    </location>
</feature>
<evidence type="ECO:0000313" key="4">
    <source>
        <dbReference type="Proteomes" id="UP001430356"/>
    </source>
</evidence>
<evidence type="ECO:0000256" key="2">
    <source>
        <dbReference type="SAM" id="MobiDB-lite"/>
    </source>
</evidence>
<organism evidence="3 4">
    <name type="scientific">Novymonas esmeraldas</name>
    <dbReference type="NCBI Taxonomy" id="1808958"/>
    <lineage>
        <taxon>Eukaryota</taxon>
        <taxon>Discoba</taxon>
        <taxon>Euglenozoa</taxon>
        <taxon>Kinetoplastea</taxon>
        <taxon>Metakinetoplastina</taxon>
        <taxon>Trypanosomatida</taxon>
        <taxon>Trypanosomatidae</taxon>
        <taxon>Novymonas</taxon>
    </lineage>
</organism>
<feature type="compositionally biased region" description="Low complexity" evidence="2">
    <location>
        <begin position="91"/>
        <end position="100"/>
    </location>
</feature>
<keyword evidence="1" id="KW-0175">Coiled coil</keyword>
<feature type="region of interest" description="Disordered" evidence="2">
    <location>
        <begin position="932"/>
        <end position="961"/>
    </location>
</feature>
<reference evidence="3 4" key="1">
    <citation type="journal article" date="2021" name="MBio">
        <title>A New Model Trypanosomatid, Novymonas esmeraldas: Genomic Perception of Its 'Candidatus Pandoraea novymonadis' Endosymbiont.</title>
        <authorList>
            <person name="Zakharova A."/>
            <person name="Saura A."/>
            <person name="Butenko A."/>
            <person name="Podesvova L."/>
            <person name="Warmusova S."/>
            <person name="Kostygov A.Y."/>
            <person name="Nenarokova A."/>
            <person name="Lukes J."/>
            <person name="Opperdoes F.R."/>
            <person name="Yurchenko V."/>
        </authorList>
    </citation>
    <scope>NUCLEOTIDE SEQUENCE [LARGE SCALE GENOMIC DNA]</scope>
    <source>
        <strain evidence="3 4">E262AT.01</strain>
    </source>
</reference>
<feature type="region of interest" description="Disordered" evidence="2">
    <location>
        <begin position="435"/>
        <end position="512"/>
    </location>
</feature>
<feature type="region of interest" description="Disordered" evidence="2">
    <location>
        <begin position="90"/>
        <end position="158"/>
    </location>
</feature>
<feature type="region of interest" description="Disordered" evidence="2">
    <location>
        <begin position="1216"/>
        <end position="1253"/>
    </location>
</feature>
<name>A0AAW0F4V7_9TRYP</name>
<dbReference type="EMBL" id="JAECZO010000008">
    <property type="protein sequence ID" value="KAK7200797.1"/>
    <property type="molecule type" value="Genomic_DNA"/>
</dbReference>
<gene>
    <name evidence="3" type="ORF">NESM_000138000</name>
</gene>
<dbReference type="Proteomes" id="UP001430356">
    <property type="component" value="Unassembled WGS sequence"/>
</dbReference>
<sequence length="1380" mass="145559">MEPESHVPSAAAARASSVSPTLNIHDPIDPAHGDFASPLYNNVDLCGSSPLAGELNRAHPSSLSSSANSSAALPTPGMASFGVFKATAGLQQRQQFQHQQPLHSRTERSLNGSSNRANPKMVSLPQQQQQQQQQQEQQQQLLQRTHGVSPPSPVSAATLRAVPSGYTPLRLDSQLLASPWPGGTWSAGHVPSPTRHISSSAPIPLTSCWNANASPPPYPCGSPTVYSGAYCIVSPSTQSLRLLPPQHVYSNDGASPVQLSISNLGHDNSFLAAPSCTASPGTAGAVHSAILDAPLQVSLVPPPHRDDWPLFSFGTSIMQSAPYTPTLQTPTSRGLSIYHDTMIELACHKSEVDNPLSAALQDSSRVSASAAATATTTGGAGPVAAARTITTTTTTTAAAASTRGQLFQCAVSAMSDEASASNTEILASMGTLDWQRLGRPSPTSPTLHDQLTSRPGDRPASSLGSNVAAAADDDDDDEEYEDEEEEQRNELEVQRGRANSTPEALASTGRDMQGVAAAAAAAAADTDEPSLGMFEEPAQQAALSETARPTSVDRRAGTASLSLSTLAYSELAGKAAASSSSAAATATTPIANTLRGVSGQMATPLLHHPPRSTFRPHTPSGVAAVRSTHDFHVFMPSPIDQGAHVFGAVRDSAPRTSSSEQSASTLSLAPGLAAWQTSPTLLTVLHSTNRTPTATPGAASSLRDLLEVLRLLQSDIDNVFGRVAASEHVVRRWITSTLSRLLQLTAELVHSASLAALQVADEAKEPGTEGTRAATFAKLRDDIAATAASCGETLRKTIAAVRRDQEHLEPLLLTSMLARGPIASLLQWLEKPLVTAKAAHQTPSTTTSTTTTSATEATLPSLQGNSAPAAVTASATAAAPLTPERIDKLMDGHVLAEELDTAWPHFVHTYNRQVLRYHSLRAVYVLLSSKEDTAGDGAAEQRSDGRRRNRTSNSTGGDVPFDATTVAASAGVLEGCVETWVDEQMEHWATYLQPPMAPSQRHRDATLSKPAVDEDGGGAEVRESLCSALPSFKDVTEVLNGACEGDGWRWWYGVLSRAMSCRLHAREDARHFERVKAQLSGASSEATAVRAALARHALAAEEVEAALEAAEARLSAMEEDGRARRLSILQRILRRMFVLGVVASVHGSLGKDAPVSAPQLAAHVQVHRKSLEEVEAQLGAHHAECIAHVRHIHSFLTLFSDDGCGASLPSRASQWPTHRAALADPRSRASPSHLGLRSNSSLDQPSEDTVSRWNSPSVASLAALLLVRPRPDRDVMQRSDSSAALSIAAADALTDGSDDDGTRAAAALVRDVTVRLATTVQSLCALLQSDADEAEAHKLSYASPAKLPAPSTRALRRLQASLSEAHHCTRVTMASLRLID</sequence>
<accession>A0AAW0F4V7</accession>
<comment type="caution">
    <text evidence="3">The sequence shown here is derived from an EMBL/GenBank/DDBJ whole genome shotgun (WGS) entry which is preliminary data.</text>
</comment>
<feature type="compositionally biased region" description="Acidic residues" evidence="2">
    <location>
        <begin position="471"/>
        <end position="487"/>
    </location>
</feature>
<evidence type="ECO:0000313" key="3">
    <source>
        <dbReference type="EMBL" id="KAK7200797.1"/>
    </source>
</evidence>
<proteinExistence type="predicted"/>
<feature type="compositionally biased region" description="Polar residues" evidence="2">
    <location>
        <begin position="1237"/>
        <end position="1253"/>
    </location>
</feature>
<protein>
    <submittedName>
        <fullName evidence="3">Uncharacterized protein</fullName>
    </submittedName>
</protein>
<feature type="compositionally biased region" description="Low complexity" evidence="2">
    <location>
        <begin position="126"/>
        <end position="143"/>
    </location>
</feature>
<feature type="region of interest" description="Disordered" evidence="2">
    <location>
        <begin position="1"/>
        <end position="31"/>
    </location>
</feature>
<keyword evidence="4" id="KW-1185">Reference proteome</keyword>
<feature type="compositionally biased region" description="Polar residues" evidence="2">
    <location>
        <begin position="444"/>
        <end position="453"/>
    </location>
</feature>
<feature type="compositionally biased region" description="Basic and acidic residues" evidence="2">
    <location>
        <begin position="932"/>
        <end position="946"/>
    </location>
</feature>
<feature type="coiled-coil region" evidence="1">
    <location>
        <begin position="1093"/>
        <end position="1120"/>
    </location>
</feature>
<evidence type="ECO:0000256" key="1">
    <source>
        <dbReference type="SAM" id="Coils"/>
    </source>
</evidence>